<dbReference type="PROSITE" id="PS51155">
    <property type="entry name" value="CHIT_BIND_RR_2"/>
    <property type="match status" value="1"/>
</dbReference>
<keyword evidence="3" id="KW-1133">Transmembrane helix</keyword>
<dbReference type="OrthoDB" id="7394989at2759"/>
<keyword evidence="3" id="KW-0472">Membrane</keyword>
<dbReference type="FunCoup" id="A0A1V9X739">
    <property type="interactions" value="44"/>
</dbReference>
<evidence type="ECO:0000256" key="1">
    <source>
        <dbReference type="ARBA" id="ARBA00022460"/>
    </source>
</evidence>
<dbReference type="Proteomes" id="UP000192247">
    <property type="component" value="Unassembled WGS sequence"/>
</dbReference>
<dbReference type="AlphaFoldDB" id="A0A1V9X739"/>
<keyword evidence="3" id="KW-0812">Transmembrane</keyword>
<evidence type="ECO:0000313" key="5">
    <source>
        <dbReference type="Proteomes" id="UP000192247"/>
    </source>
</evidence>
<dbReference type="GO" id="GO:0042302">
    <property type="term" value="F:structural constituent of cuticle"/>
    <property type="evidence" value="ECO:0007669"/>
    <property type="project" value="UniProtKB-UniRule"/>
</dbReference>
<comment type="caution">
    <text evidence="4">The sequence shown here is derived from an EMBL/GenBank/DDBJ whole genome shotgun (WGS) entry which is preliminary data.</text>
</comment>
<accession>A0A1V9X739</accession>
<dbReference type="InterPro" id="IPR000618">
    <property type="entry name" value="Insect_cuticle"/>
</dbReference>
<sequence>MPACQYRLRAKLSADRSSYRIATCQFVFIAGCVISTALAIGYGGHLGGHSSTVRQQDDFGNYEFKYDIKDGYGNVNGRQEKGSHGHVLGSYYLGLIDGRHRSVEYQADKLGFRATIKTNEPGTKTSEPAFAPYINTAYGKSIPSGAIQIAHGYGYGGQASYDQGYGSAAIGQQF</sequence>
<keyword evidence="5" id="KW-1185">Reference proteome</keyword>
<dbReference type="Pfam" id="PF00379">
    <property type="entry name" value="Chitin_bind_4"/>
    <property type="match status" value="1"/>
</dbReference>
<dbReference type="EMBL" id="MNPL01021221">
    <property type="protein sequence ID" value="OQR69399.1"/>
    <property type="molecule type" value="Genomic_DNA"/>
</dbReference>
<dbReference type="InterPro" id="IPR031311">
    <property type="entry name" value="CHIT_BIND_RR_consensus"/>
</dbReference>
<dbReference type="PROSITE" id="PS00233">
    <property type="entry name" value="CHIT_BIND_RR_1"/>
    <property type="match status" value="1"/>
</dbReference>
<gene>
    <name evidence="4" type="ORF">BIW11_04377</name>
</gene>
<dbReference type="PANTHER" id="PTHR12236">
    <property type="entry name" value="STRUCTURAL CONTITUENT OF CUTICLE"/>
    <property type="match status" value="1"/>
</dbReference>
<proteinExistence type="predicted"/>
<evidence type="ECO:0000256" key="2">
    <source>
        <dbReference type="PROSITE-ProRule" id="PRU00497"/>
    </source>
</evidence>
<feature type="transmembrane region" description="Helical" evidence="3">
    <location>
        <begin position="21"/>
        <end position="42"/>
    </location>
</feature>
<reference evidence="4 5" key="1">
    <citation type="journal article" date="2017" name="Gigascience">
        <title>Draft genome of the honey bee ectoparasitic mite, Tropilaelaps mercedesae, is shaped by the parasitic life history.</title>
        <authorList>
            <person name="Dong X."/>
            <person name="Armstrong S.D."/>
            <person name="Xia D."/>
            <person name="Makepeace B.L."/>
            <person name="Darby A.C."/>
            <person name="Kadowaki T."/>
        </authorList>
    </citation>
    <scope>NUCLEOTIDE SEQUENCE [LARGE SCALE GENOMIC DNA]</scope>
    <source>
        <strain evidence="4">Wuxi-XJTLU</strain>
    </source>
</reference>
<dbReference type="GO" id="GO:0005615">
    <property type="term" value="C:extracellular space"/>
    <property type="evidence" value="ECO:0007669"/>
    <property type="project" value="TreeGrafter"/>
</dbReference>
<evidence type="ECO:0000256" key="3">
    <source>
        <dbReference type="SAM" id="Phobius"/>
    </source>
</evidence>
<dbReference type="PROSITE" id="PS51257">
    <property type="entry name" value="PROKAR_LIPOPROTEIN"/>
    <property type="match status" value="1"/>
</dbReference>
<keyword evidence="1 2" id="KW-0193">Cuticle</keyword>
<protein>
    <recommendedName>
        <fullName evidence="6">Adult-specific rigid cuticular protein 15.7-like</fullName>
    </recommendedName>
</protein>
<evidence type="ECO:0008006" key="6">
    <source>
        <dbReference type="Google" id="ProtNLM"/>
    </source>
</evidence>
<name>A0A1V9X739_9ACAR</name>
<dbReference type="InterPro" id="IPR051217">
    <property type="entry name" value="Insect_Cuticle_Struc_Prot"/>
</dbReference>
<evidence type="ECO:0000313" key="4">
    <source>
        <dbReference type="EMBL" id="OQR69399.1"/>
    </source>
</evidence>
<dbReference type="GO" id="GO:0031012">
    <property type="term" value="C:extracellular matrix"/>
    <property type="evidence" value="ECO:0007669"/>
    <property type="project" value="TreeGrafter"/>
</dbReference>
<organism evidence="4 5">
    <name type="scientific">Tropilaelaps mercedesae</name>
    <dbReference type="NCBI Taxonomy" id="418985"/>
    <lineage>
        <taxon>Eukaryota</taxon>
        <taxon>Metazoa</taxon>
        <taxon>Ecdysozoa</taxon>
        <taxon>Arthropoda</taxon>
        <taxon>Chelicerata</taxon>
        <taxon>Arachnida</taxon>
        <taxon>Acari</taxon>
        <taxon>Parasitiformes</taxon>
        <taxon>Mesostigmata</taxon>
        <taxon>Gamasina</taxon>
        <taxon>Dermanyssoidea</taxon>
        <taxon>Laelapidae</taxon>
        <taxon>Tropilaelaps</taxon>
    </lineage>
</organism>
<dbReference type="PANTHER" id="PTHR12236:SF79">
    <property type="entry name" value="CUTICULAR PROTEIN 50CB-RELATED"/>
    <property type="match status" value="1"/>
</dbReference>
<dbReference type="InParanoid" id="A0A1V9X739"/>
<dbReference type="PRINTS" id="PR00947">
    <property type="entry name" value="CUTICLE"/>
</dbReference>